<evidence type="ECO:0000256" key="1">
    <source>
        <dbReference type="ARBA" id="ARBA00023004"/>
    </source>
</evidence>
<dbReference type="PANTHER" id="PTHR11670">
    <property type="entry name" value="ACONITASE/IRON-RESPONSIVE ELEMENT FAMILY MEMBER"/>
    <property type="match status" value="1"/>
</dbReference>
<dbReference type="EMBL" id="GGMR01001022">
    <property type="protein sequence ID" value="MBY13641.1"/>
    <property type="molecule type" value="Transcribed_RNA"/>
</dbReference>
<dbReference type="InterPro" id="IPR015931">
    <property type="entry name" value="Acnase/IPM_dHydase_lsu_aba_1/3"/>
</dbReference>
<keyword evidence="1" id="KW-0408">Iron</keyword>
<evidence type="ECO:0000313" key="2">
    <source>
        <dbReference type="EMBL" id="MBY13641.1"/>
    </source>
</evidence>
<accession>A0A2S2N8V2</accession>
<dbReference type="Gene3D" id="3.30.499.10">
    <property type="entry name" value="Aconitase, domain 3"/>
    <property type="match status" value="1"/>
</dbReference>
<sequence length="119" mass="13778">MASWTKLPKLVSGVMQTIFGARKVAKNPFQHFKKTINVGSRKKSFFDLPKFGVEYDQLPFSIRVLLESAVRNCDNFQVTENDVQKILKWKTNQTIEGGVEVPFKPARVIYKILLVYQLW</sequence>
<reference evidence="2" key="1">
    <citation type="submission" date="2018-04" db="EMBL/GenBank/DDBJ databases">
        <title>Transcriptome of Schizaphis graminum biotype I.</title>
        <authorList>
            <person name="Scully E.D."/>
            <person name="Geib S.M."/>
            <person name="Palmer N.A."/>
            <person name="Koch K."/>
            <person name="Bradshaw J."/>
            <person name="Heng-Moss T."/>
            <person name="Sarath G."/>
        </authorList>
    </citation>
    <scope>NUCLEOTIDE SEQUENCE</scope>
</reference>
<dbReference type="SUPFAM" id="SSF53732">
    <property type="entry name" value="Aconitase iron-sulfur domain"/>
    <property type="match status" value="1"/>
</dbReference>
<proteinExistence type="predicted"/>
<dbReference type="InterPro" id="IPR036008">
    <property type="entry name" value="Aconitase_4Fe-4S_dom"/>
</dbReference>
<protein>
    <submittedName>
        <fullName evidence="2">Iron-responsive element-binding protein 2</fullName>
    </submittedName>
</protein>
<name>A0A2S2N8V2_SCHGA</name>
<dbReference type="AlphaFoldDB" id="A0A2S2N8V2"/>
<gene>
    <name evidence="2" type="primary">IREB2</name>
    <name evidence="2" type="ORF">g.16535</name>
</gene>
<dbReference type="InterPro" id="IPR006249">
    <property type="entry name" value="Aconitase/IRP2"/>
</dbReference>
<organism evidence="2">
    <name type="scientific">Schizaphis graminum</name>
    <name type="common">Green bug aphid</name>
    <dbReference type="NCBI Taxonomy" id="13262"/>
    <lineage>
        <taxon>Eukaryota</taxon>
        <taxon>Metazoa</taxon>
        <taxon>Ecdysozoa</taxon>
        <taxon>Arthropoda</taxon>
        <taxon>Hexapoda</taxon>
        <taxon>Insecta</taxon>
        <taxon>Pterygota</taxon>
        <taxon>Neoptera</taxon>
        <taxon>Paraneoptera</taxon>
        <taxon>Hemiptera</taxon>
        <taxon>Sternorrhyncha</taxon>
        <taxon>Aphidomorpha</taxon>
        <taxon>Aphidoidea</taxon>
        <taxon>Aphididae</taxon>
        <taxon>Aphidini</taxon>
        <taxon>Schizaphis</taxon>
    </lineage>
</organism>